<dbReference type="EMBL" id="CP154834">
    <property type="protein sequence ID" value="XAO72964.1"/>
    <property type="molecule type" value="Genomic_DNA"/>
</dbReference>
<dbReference type="AlphaFoldDB" id="A0AAU6WJF0"/>
<evidence type="ECO:0000313" key="1">
    <source>
        <dbReference type="EMBL" id="XAO72964.1"/>
    </source>
</evidence>
<evidence type="ECO:0008006" key="3">
    <source>
        <dbReference type="Google" id="ProtNLM"/>
    </source>
</evidence>
<organism evidence="1 2">
    <name type="scientific">Chryseobacterium endophyticum</name>
    <dbReference type="NCBI Taxonomy" id="1854762"/>
    <lineage>
        <taxon>Bacteria</taxon>
        <taxon>Pseudomonadati</taxon>
        <taxon>Bacteroidota</taxon>
        <taxon>Flavobacteriia</taxon>
        <taxon>Flavobacteriales</taxon>
        <taxon>Weeksellaceae</taxon>
        <taxon>Chryseobacterium group</taxon>
        <taxon>Chryseobacterium</taxon>
    </lineage>
</organism>
<protein>
    <recommendedName>
        <fullName evidence="3">Lipoprotein</fullName>
    </recommendedName>
</protein>
<keyword evidence="2" id="KW-1185">Reference proteome</keyword>
<gene>
    <name evidence="1" type="ORF">AAFP95_14090</name>
</gene>
<dbReference type="PROSITE" id="PS51257">
    <property type="entry name" value="PROKAR_LIPOPROTEIN"/>
    <property type="match status" value="1"/>
</dbReference>
<sequence>MKSIITAVCLTLLFSCNKQKGNIVGHNQSKDPAVLKEDSIPPDKIPQTIDEIRKEFAVLNEKLLSKKLDSNSFSYTCDEIEGKADFHYEKKDLRMVKHFFADSHFSSVTNYYVKSDKVFFIFKEETVWQFDGGTPEKPITKDSISQQRIYLKDGKPIQCLEKHFTIRSTGKNINPETIPNKKGNCDVKELMDVYRKILNNKDTKNKPLCL</sequence>
<evidence type="ECO:0000313" key="2">
    <source>
        <dbReference type="Proteomes" id="UP001463665"/>
    </source>
</evidence>
<dbReference type="Proteomes" id="UP001463665">
    <property type="component" value="Chromosome"/>
</dbReference>
<accession>A0AAU6WJF0</accession>
<dbReference type="RefSeq" id="WP_345765632.1">
    <property type="nucleotide sequence ID" value="NZ_CP154834.1"/>
</dbReference>
<reference evidence="1 2" key="1">
    <citation type="submission" date="2024-04" db="EMBL/GenBank/DDBJ databases">
        <title>Genome sequencing and assembly of rice foliar adapted Chryseobacterium endophyticum OsEnb-ALM-A6.</title>
        <authorList>
            <person name="Kumar S."/>
            <person name="Javed M."/>
            <person name="Chouhan V."/>
            <person name="Charishma K."/>
            <person name="Patel A."/>
            <person name="Kumar M."/>
            <person name="Sahu K.P."/>
            <person name="Kumar A."/>
        </authorList>
    </citation>
    <scope>NUCLEOTIDE SEQUENCE [LARGE SCALE GENOMIC DNA]</scope>
    <source>
        <strain evidence="1 2">OsEnb-ALM-A6</strain>
    </source>
</reference>
<name>A0AAU6WJF0_9FLAO</name>
<proteinExistence type="predicted"/>